<evidence type="ECO:0000313" key="2">
    <source>
        <dbReference type="EMBL" id="GJJ13628.1"/>
    </source>
</evidence>
<reference evidence="2" key="1">
    <citation type="submission" date="2021-10" db="EMBL/GenBank/DDBJ databases">
        <title>De novo Genome Assembly of Clathrus columnatus (Basidiomycota, Fungi) Using Illumina and Nanopore Sequence Data.</title>
        <authorList>
            <person name="Ogiso-Tanaka E."/>
            <person name="Itagaki H."/>
            <person name="Hosoya T."/>
            <person name="Hosaka K."/>
        </authorList>
    </citation>
    <scope>NUCLEOTIDE SEQUENCE</scope>
    <source>
        <strain evidence="2">MO-923</strain>
    </source>
</reference>
<evidence type="ECO:0000256" key="1">
    <source>
        <dbReference type="SAM" id="MobiDB-lite"/>
    </source>
</evidence>
<keyword evidence="3" id="KW-1185">Reference proteome</keyword>
<sequence length="251" mass="28802">MSPHATDDKPTPFYDEEYWVIEEDYELTYPIPTPFSLIPIIPSLSFPTFHPFRTELRLYLNQGARLPIDETTLWPTSPFAQKYSVTLSDIKVPARLQQGKRFQLKGFQGTFWVDRTHTLPISCPYVPIGVIRVIGYQHSGLEDVHVIFDVLSSTFWTLEDIYKGYLKNSSNSPILSDDEKYNIYDKDDDETTTDSPLPDDIDLPSSDTPYLTDDTMLLKVYYSSTKAPPIDKKTLWLEYPAPLSRSDTLGL</sequence>
<dbReference type="EMBL" id="BPWL01000009">
    <property type="protein sequence ID" value="GJJ13628.1"/>
    <property type="molecule type" value="Genomic_DNA"/>
</dbReference>
<accession>A0AAV5AKL2</accession>
<proteinExistence type="predicted"/>
<protein>
    <submittedName>
        <fullName evidence="2">Uncharacterized protein</fullName>
    </submittedName>
</protein>
<feature type="compositionally biased region" description="Acidic residues" evidence="1">
    <location>
        <begin position="186"/>
        <end position="202"/>
    </location>
</feature>
<feature type="region of interest" description="Disordered" evidence="1">
    <location>
        <begin position="185"/>
        <end position="208"/>
    </location>
</feature>
<dbReference type="AlphaFoldDB" id="A0AAV5AKL2"/>
<gene>
    <name evidence="2" type="ORF">Clacol_007884</name>
</gene>
<evidence type="ECO:0000313" key="3">
    <source>
        <dbReference type="Proteomes" id="UP001050691"/>
    </source>
</evidence>
<comment type="caution">
    <text evidence="2">The sequence shown here is derived from an EMBL/GenBank/DDBJ whole genome shotgun (WGS) entry which is preliminary data.</text>
</comment>
<name>A0AAV5AKL2_9AGAM</name>
<dbReference type="Proteomes" id="UP001050691">
    <property type="component" value="Unassembled WGS sequence"/>
</dbReference>
<organism evidence="2 3">
    <name type="scientific">Clathrus columnatus</name>
    <dbReference type="NCBI Taxonomy" id="1419009"/>
    <lineage>
        <taxon>Eukaryota</taxon>
        <taxon>Fungi</taxon>
        <taxon>Dikarya</taxon>
        <taxon>Basidiomycota</taxon>
        <taxon>Agaricomycotina</taxon>
        <taxon>Agaricomycetes</taxon>
        <taxon>Phallomycetidae</taxon>
        <taxon>Phallales</taxon>
        <taxon>Clathraceae</taxon>
        <taxon>Clathrus</taxon>
    </lineage>
</organism>